<dbReference type="InterPro" id="IPR001264">
    <property type="entry name" value="Glyco_trans_51"/>
</dbReference>
<evidence type="ECO:0000256" key="24">
    <source>
        <dbReference type="ARBA" id="ARBA00044770"/>
    </source>
</evidence>
<comment type="catalytic activity">
    <reaction evidence="23">
        <text>Preferential cleavage: (Ac)2-L-Lys-D-Ala-|-D-Ala. Also transpeptidation of peptidyl-alanyl moieties that are N-acyl substituents of D-alanine.</text>
        <dbReference type="EC" id="3.4.16.4"/>
    </reaction>
</comment>
<dbReference type="InterPro" id="IPR050396">
    <property type="entry name" value="Glycosyltr_51/Transpeptidase"/>
</dbReference>
<dbReference type="GO" id="GO:0005886">
    <property type="term" value="C:plasma membrane"/>
    <property type="evidence" value="ECO:0007669"/>
    <property type="project" value="UniProtKB-SubCell"/>
</dbReference>
<dbReference type="InterPro" id="IPR001460">
    <property type="entry name" value="PCN-bd_Tpept"/>
</dbReference>
<evidence type="ECO:0000256" key="25">
    <source>
        <dbReference type="ARBA" id="ARBA00049902"/>
    </source>
</evidence>
<dbReference type="FunFam" id="1.10.3810.10:FF:000003">
    <property type="entry name" value="Penicillin-binding protein 1a"/>
    <property type="match status" value="1"/>
</dbReference>
<keyword evidence="20" id="KW-0046">Antibiotic resistance</keyword>
<dbReference type="InterPro" id="IPR036950">
    <property type="entry name" value="PBP_transglycosylase"/>
</dbReference>
<feature type="domain" description="Penicillin-binding protein transpeptidase" evidence="28">
    <location>
        <begin position="460"/>
        <end position="693"/>
    </location>
</feature>
<dbReference type="EC" id="2.4.99.28" evidence="24"/>
<evidence type="ECO:0000259" key="28">
    <source>
        <dbReference type="Pfam" id="PF00905"/>
    </source>
</evidence>
<evidence type="ECO:0000256" key="23">
    <source>
        <dbReference type="ARBA" id="ARBA00034000"/>
    </source>
</evidence>
<dbReference type="OrthoDB" id="9766909at2"/>
<dbReference type="SUPFAM" id="SSF56601">
    <property type="entry name" value="beta-lactamase/transpeptidase-like"/>
    <property type="match status" value="1"/>
</dbReference>
<keyword evidence="9" id="KW-0121">Carboxypeptidase</keyword>
<keyword evidence="16" id="KW-0735">Signal-anchor</keyword>
<evidence type="ECO:0000256" key="20">
    <source>
        <dbReference type="ARBA" id="ARBA00023251"/>
    </source>
</evidence>
<comment type="pathway">
    <text evidence="2">Cell wall biogenesis; peptidoglycan biosynthesis.</text>
</comment>
<dbReference type="RefSeq" id="WP_092116069.1">
    <property type="nucleotide sequence ID" value="NZ_FMXO01000001.1"/>
</dbReference>
<dbReference type="InterPro" id="IPR012340">
    <property type="entry name" value="NA-bd_OB-fold"/>
</dbReference>
<evidence type="ECO:0000256" key="2">
    <source>
        <dbReference type="ARBA" id="ARBA00004752"/>
    </source>
</evidence>
<evidence type="ECO:0000313" key="31">
    <source>
        <dbReference type="EMBL" id="SDB02230.1"/>
    </source>
</evidence>
<dbReference type="GO" id="GO:0006508">
    <property type="term" value="P:proteolysis"/>
    <property type="evidence" value="ECO:0007669"/>
    <property type="project" value="UniProtKB-KW"/>
</dbReference>
<name>A0A1G6A1L4_9BACT</name>
<evidence type="ECO:0000259" key="30">
    <source>
        <dbReference type="Pfam" id="PF17092"/>
    </source>
</evidence>
<dbReference type="UniPathway" id="UPA00219"/>
<dbReference type="InterPro" id="IPR031376">
    <property type="entry name" value="PCB_OB"/>
</dbReference>
<dbReference type="GO" id="GO:0008658">
    <property type="term" value="F:penicillin binding"/>
    <property type="evidence" value="ECO:0007669"/>
    <property type="project" value="InterPro"/>
</dbReference>
<organism evidence="31 32">
    <name type="scientific">Desulfonatronum thiosulfatophilum</name>
    <dbReference type="NCBI Taxonomy" id="617002"/>
    <lineage>
        <taxon>Bacteria</taxon>
        <taxon>Pseudomonadati</taxon>
        <taxon>Thermodesulfobacteriota</taxon>
        <taxon>Desulfovibrionia</taxon>
        <taxon>Desulfovibrionales</taxon>
        <taxon>Desulfonatronaceae</taxon>
        <taxon>Desulfonatronum</taxon>
    </lineage>
</organism>
<dbReference type="PANTHER" id="PTHR32282">
    <property type="entry name" value="BINDING PROTEIN TRANSPEPTIDASE, PUTATIVE-RELATED"/>
    <property type="match status" value="1"/>
</dbReference>
<evidence type="ECO:0000256" key="1">
    <source>
        <dbReference type="ARBA" id="ARBA00004249"/>
    </source>
</evidence>
<dbReference type="GO" id="GO:0008360">
    <property type="term" value="P:regulation of cell shape"/>
    <property type="evidence" value="ECO:0007669"/>
    <property type="project" value="UniProtKB-KW"/>
</dbReference>
<dbReference type="Gene3D" id="2.40.50.140">
    <property type="entry name" value="Nucleic acid-binding proteins"/>
    <property type="match status" value="1"/>
</dbReference>
<keyword evidence="11" id="KW-0328">Glycosyltransferase</keyword>
<proteinExistence type="inferred from homology"/>
<dbReference type="Gene3D" id="1.10.3810.10">
    <property type="entry name" value="Biosynthetic peptidoglycan transglycosylase-like"/>
    <property type="match status" value="1"/>
</dbReference>
<dbReference type="Pfam" id="PF00912">
    <property type="entry name" value="Transgly"/>
    <property type="match status" value="1"/>
</dbReference>
<evidence type="ECO:0000313" key="32">
    <source>
        <dbReference type="Proteomes" id="UP000198771"/>
    </source>
</evidence>
<sequence length="802" mass="88154">MRKKLLVIGSAFVVLLMLTGIGGLFGLYFWAARDLPSFKTITDYNPSLVTTVLAQDGQVLGYFYNERRFLVESTDLPLQVTQSFLAAEDSNFYHHEGIDISGILRSLIRNIQARGIVQGGSTITQQVIKSLLLTPERSYERKLKEAILAYRLEHYLTKDEILTIYLNQIFFGAGAYGIEAAARTYFNKHADELTLAEAALLAGLPKAPSMNNPLRNASGARSRQVYVLDRLFSLGWITAEEHLAALEQPMVFDTGSDPSWRQGAWYLEEVRRELIATFGEEKVYNGGLKVQAAVDLNHQTAAENALRNELVALGKRQGWQGPIRNLAGQDADSFLESQAISPAALLAGDWIRVLVTDVRSDGAYVRFGPYHGWIDVQTMGWARTPDPSKAPEDVPPVRDAQRVLNVGDVVWAALRPDKEENLDDLSLDMDDTDVPAALLGRKWELSLEQEPVAEGALASIDPHTGDVLALVGGYSFHRSHFNRATQAMRQSGSTFKPIVYSAALDNGFTAASILMDAPIVYTDAATLDTWKPENFEGRFHGPTMLRTALVKSRNLVTIRVAQSVGIHKIIDRARELGLHGEFSPDLAVSLGSASVSLVNMCQAFSAFARDGSTVAPRTILSVHTAWGEPLLENEVRTTPAISPQNAYIITEMLQEAVRDGTGRRARALGRPVAGKTGTTNNHHDAWFIGYTPYLLTGVYIGFDQLQPLGRLETGSRAALPAWLAYRQQVEENYPVQNFTPPSGLTMARIDPDSGLIAGPDWKGTSFLLPFISGTQPQQVAVTMIDGANKGPSTEEDLLRQVF</sequence>
<evidence type="ECO:0000256" key="3">
    <source>
        <dbReference type="ARBA" id="ARBA00007090"/>
    </source>
</evidence>
<dbReference type="GO" id="GO:0046677">
    <property type="term" value="P:response to antibiotic"/>
    <property type="evidence" value="ECO:0007669"/>
    <property type="project" value="UniProtKB-KW"/>
</dbReference>
<dbReference type="SUPFAM" id="SSF53955">
    <property type="entry name" value="Lysozyme-like"/>
    <property type="match status" value="1"/>
</dbReference>
<keyword evidence="19 27" id="KW-0472">Membrane</keyword>
<dbReference type="Pfam" id="PF00905">
    <property type="entry name" value="Transpeptidase"/>
    <property type="match status" value="1"/>
</dbReference>
<evidence type="ECO:0000256" key="10">
    <source>
        <dbReference type="ARBA" id="ARBA00022670"/>
    </source>
</evidence>
<evidence type="ECO:0000259" key="29">
    <source>
        <dbReference type="Pfam" id="PF00912"/>
    </source>
</evidence>
<evidence type="ECO:0000256" key="27">
    <source>
        <dbReference type="SAM" id="Phobius"/>
    </source>
</evidence>
<evidence type="ECO:0000256" key="12">
    <source>
        <dbReference type="ARBA" id="ARBA00022679"/>
    </source>
</evidence>
<keyword evidence="12" id="KW-0808">Transferase</keyword>
<evidence type="ECO:0000256" key="19">
    <source>
        <dbReference type="ARBA" id="ARBA00023136"/>
    </source>
</evidence>
<dbReference type="AlphaFoldDB" id="A0A1G6A1L4"/>
<evidence type="ECO:0000256" key="11">
    <source>
        <dbReference type="ARBA" id="ARBA00022676"/>
    </source>
</evidence>
<comment type="similarity">
    <text evidence="4">In the N-terminal section; belongs to the glycosyltransferase 51 family.</text>
</comment>
<keyword evidence="13 27" id="KW-0812">Transmembrane</keyword>
<evidence type="ECO:0000256" key="5">
    <source>
        <dbReference type="ARBA" id="ARBA00012448"/>
    </source>
</evidence>
<keyword evidence="15" id="KW-0133">Cell shape</keyword>
<dbReference type="NCBIfam" id="TIGR02074">
    <property type="entry name" value="PBP_1a_fam"/>
    <property type="match status" value="1"/>
</dbReference>
<dbReference type="EMBL" id="FMXO01000001">
    <property type="protein sequence ID" value="SDB02230.1"/>
    <property type="molecule type" value="Genomic_DNA"/>
</dbReference>
<evidence type="ECO:0000256" key="6">
    <source>
        <dbReference type="ARBA" id="ARBA00018638"/>
    </source>
</evidence>
<dbReference type="PANTHER" id="PTHR32282:SF27">
    <property type="entry name" value="PENICILLIN-BINDING PROTEIN 1A"/>
    <property type="match status" value="1"/>
</dbReference>
<evidence type="ECO:0000256" key="18">
    <source>
        <dbReference type="ARBA" id="ARBA00022989"/>
    </source>
</evidence>
<keyword evidence="32" id="KW-1185">Reference proteome</keyword>
<evidence type="ECO:0000256" key="16">
    <source>
        <dbReference type="ARBA" id="ARBA00022968"/>
    </source>
</evidence>
<keyword evidence="8" id="KW-0997">Cell inner membrane</keyword>
<dbReference type="GO" id="GO:0008955">
    <property type="term" value="F:peptidoglycan glycosyltransferase activity"/>
    <property type="evidence" value="ECO:0007669"/>
    <property type="project" value="UniProtKB-EC"/>
</dbReference>
<keyword evidence="17" id="KW-0573">Peptidoglycan synthesis</keyword>
<comment type="catalytic activity">
    <reaction evidence="25">
        <text>[GlcNAc-(1-&gt;4)-Mur2Ac(oyl-L-Ala-gamma-D-Glu-L-Lys-D-Ala-D-Ala)](n)-di-trans,octa-cis-undecaprenyl diphosphate + beta-D-GlcNAc-(1-&gt;4)-Mur2Ac(oyl-L-Ala-gamma-D-Glu-L-Lys-D-Ala-D-Ala)-di-trans,octa-cis-undecaprenyl diphosphate = [GlcNAc-(1-&gt;4)-Mur2Ac(oyl-L-Ala-gamma-D-Glu-L-Lys-D-Ala-D-Ala)](n+1)-di-trans,octa-cis-undecaprenyl diphosphate + di-trans,octa-cis-undecaprenyl diphosphate + H(+)</text>
        <dbReference type="Rhea" id="RHEA:23708"/>
        <dbReference type="Rhea" id="RHEA-COMP:9602"/>
        <dbReference type="Rhea" id="RHEA-COMP:9603"/>
        <dbReference type="ChEBI" id="CHEBI:15378"/>
        <dbReference type="ChEBI" id="CHEBI:58405"/>
        <dbReference type="ChEBI" id="CHEBI:60033"/>
        <dbReference type="ChEBI" id="CHEBI:78435"/>
        <dbReference type="EC" id="2.4.99.28"/>
    </reaction>
</comment>
<accession>A0A1G6A1L4</accession>
<protein>
    <recommendedName>
        <fullName evidence="6">Penicillin-binding protein 1A</fullName>
        <ecNumber evidence="24">2.4.99.28</ecNumber>
        <ecNumber evidence="5">3.4.16.4</ecNumber>
    </recommendedName>
</protein>
<dbReference type="GO" id="GO:0030288">
    <property type="term" value="C:outer membrane-bounded periplasmic space"/>
    <property type="evidence" value="ECO:0007669"/>
    <property type="project" value="TreeGrafter"/>
</dbReference>
<dbReference type="Gene3D" id="3.40.710.10">
    <property type="entry name" value="DD-peptidase/beta-lactamase superfamily"/>
    <property type="match status" value="2"/>
</dbReference>
<feature type="domain" description="Penicillin-binding protein OB-like" evidence="30">
    <location>
        <begin position="319"/>
        <end position="451"/>
    </location>
</feature>
<keyword evidence="14" id="KW-0378">Hydrolase</keyword>
<feature type="domain" description="Glycosyl transferase family 51" evidence="29">
    <location>
        <begin position="57"/>
        <end position="231"/>
    </location>
</feature>
<evidence type="ECO:0000256" key="13">
    <source>
        <dbReference type="ARBA" id="ARBA00022692"/>
    </source>
</evidence>
<keyword evidence="22" id="KW-0961">Cell wall biogenesis/degradation</keyword>
<dbReference type="GO" id="GO:0071555">
    <property type="term" value="P:cell wall organization"/>
    <property type="evidence" value="ECO:0007669"/>
    <property type="project" value="UniProtKB-KW"/>
</dbReference>
<keyword evidence="10" id="KW-0645">Protease</keyword>
<evidence type="ECO:0000256" key="17">
    <source>
        <dbReference type="ARBA" id="ARBA00022984"/>
    </source>
</evidence>
<dbReference type="EC" id="3.4.16.4" evidence="5"/>
<evidence type="ECO:0000256" key="26">
    <source>
        <dbReference type="ARBA" id="ARBA00060592"/>
    </source>
</evidence>
<evidence type="ECO:0000256" key="7">
    <source>
        <dbReference type="ARBA" id="ARBA00022475"/>
    </source>
</evidence>
<dbReference type="STRING" id="617002.SAMN05660653_00068"/>
<evidence type="ECO:0000256" key="8">
    <source>
        <dbReference type="ARBA" id="ARBA00022519"/>
    </source>
</evidence>
<dbReference type="GO" id="GO:0009002">
    <property type="term" value="F:serine-type D-Ala-D-Ala carboxypeptidase activity"/>
    <property type="evidence" value="ECO:0007669"/>
    <property type="project" value="UniProtKB-EC"/>
</dbReference>
<keyword evidence="18 27" id="KW-1133">Transmembrane helix</keyword>
<dbReference type="InterPro" id="IPR023346">
    <property type="entry name" value="Lysozyme-like_dom_sf"/>
</dbReference>
<evidence type="ECO:0000256" key="9">
    <source>
        <dbReference type="ARBA" id="ARBA00022645"/>
    </source>
</evidence>
<dbReference type="Proteomes" id="UP000198771">
    <property type="component" value="Unassembled WGS sequence"/>
</dbReference>
<evidence type="ECO:0000256" key="4">
    <source>
        <dbReference type="ARBA" id="ARBA00007739"/>
    </source>
</evidence>
<feature type="transmembrane region" description="Helical" evidence="27">
    <location>
        <begin position="7"/>
        <end position="31"/>
    </location>
</feature>
<gene>
    <name evidence="31" type="ORF">SAMN05660653_00068</name>
</gene>
<evidence type="ECO:0000256" key="15">
    <source>
        <dbReference type="ARBA" id="ARBA00022960"/>
    </source>
</evidence>
<evidence type="ECO:0000256" key="21">
    <source>
        <dbReference type="ARBA" id="ARBA00023268"/>
    </source>
</evidence>
<dbReference type="InterPro" id="IPR012338">
    <property type="entry name" value="Beta-lactam/transpept-like"/>
</dbReference>
<dbReference type="Pfam" id="PF17092">
    <property type="entry name" value="PCB_OB"/>
    <property type="match status" value="1"/>
</dbReference>
<dbReference type="GO" id="GO:0009252">
    <property type="term" value="P:peptidoglycan biosynthetic process"/>
    <property type="evidence" value="ECO:0007669"/>
    <property type="project" value="UniProtKB-UniPathway"/>
</dbReference>
<reference evidence="31 32" key="1">
    <citation type="submission" date="2016-10" db="EMBL/GenBank/DDBJ databases">
        <authorList>
            <person name="de Groot N.N."/>
        </authorList>
    </citation>
    <scope>NUCLEOTIDE SEQUENCE [LARGE SCALE GENOMIC DNA]</scope>
    <source>
        <strain evidence="31 32">ASO4-2</strain>
    </source>
</reference>
<keyword evidence="21" id="KW-0511">Multifunctional enzyme</keyword>
<evidence type="ECO:0000256" key="22">
    <source>
        <dbReference type="ARBA" id="ARBA00023316"/>
    </source>
</evidence>
<keyword evidence="7" id="KW-1003">Cell membrane</keyword>
<evidence type="ECO:0000256" key="14">
    <source>
        <dbReference type="ARBA" id="ARBA00022801"/>
    </source>
</evidence>
<comment type="pathway">
    <text evidence="26">Glycan biosynthesis.</text>
</comment>
<comment type="similarity">
    <text evidence="3">In the C-terminal section; belongs to the transpeptidase family.</text>
</comment>
<comment type="subcellular location">
    <subcellularLocation>
        <location evidence="1">Cell inner membrane</location>
        <topology evidence="1">Single-pass type II membrane protein</topology>
    </subcellularLocation>
</comment>